<proteinExistence type="predicted"/>
<dbReference type="SUPFAM" id="SSF51735">
    <property type="entry name" value="NAD(P)-binding Rossmann-fold domains"/>
    <property type="match status" value="1"/>
</dbReference>
<dbReference type="AlphaFoldDB" id="A0A7W7WIH4"/>
<gene>
    <name evidence="2" type="ORF">F4556_003743</name>
</gene>
<evidence type="ECO:0000313" key="3">
    <source>
        <dbReference type="Proteomes" id="UP000573327"/>
    </source>
</evidence>
<accession>A0A7W7WIH4</accession>
<dbReference type="Pfam" id="PF13460">
    <property type="entry name" value="NAD_binding_10"/>
    <property type="match status" value="1"/>
</dbReference>
<protein>
    <submittedName>
        <fullName evidence="2">Uncharacterized protein YbjT (DUF2867 family)</fullName>
    </submittedName>
</protein>
<reference evidence="2 3" key="1">
    <citation type="submission" date="2020-08" db="EMBL/GenBank/DDBJ databases">
        <title>Sequencing the genomes of 1000 actinobacteria strains.</title>
        <authorList>
            <person name="Klenk H.-P."/>
        </authorList>
    </citation>
    <scope>NUCLEOTIDE SEQUENCE [LARGE SCALE GENOMIC DNA]</scope>
    <source>
        <strain evidence="2 3">DSM 44786</strain>
    </source>
</reference>
<dbReference type="InterPro" id="IPR036291">
    <property type="entry name" value="NAD(P)-bd_dom_sf"/>
</dbReference>
<name>A0A7W7WIH4_9ACTN</name>
<feature type="domain" description="NAD(P)-binding" evidence="1">
    <location>
        <begin position="11"/>
        <end position="186"/>
    </location>
</feature>
<dbReference type="Proteomes" id="UP000573327">
    <property type="component" value="Unassembled WGS sequence"/>
</dbReference>
<evidence type="ECO:0000313" key="2">
    <source>
        <dbReference type="EMBL" id="MBB4948208.1"/>
    </source>
</evidence>
<dbReference type="InterPro" id="IPR016040">
    <property type="entry name" value="NAD(P)-bd_dom"/>
</dbReference>
<comment type="caution">
    <text evidence="2">The sequence shown here is derived from an EMBL/GenBank/DDBJ whole genome shotgun (WGS) entry which is preliminary data.</text>
</comment>
<evidence type="ECO:0000259" key="1">
    <source>
        <dbReference type="Pfam" id="PF13460"/>
    </source>
</evidence>
<dbReference type="EMBL" id="JACHJR010000001">
    <property type="protein sequence ID" value="MBB4948208.1"/>
    <property type="molecule type" value="Genomic_DNA"/>
</dbReference>
<dbReference type="Gene3D" id="3.90.25.10">
    <property type="entry name" value="UDP-galactose 4-epimerase, domain 1"/>
    <property type="match status" value="1"/>
</dbReference>
<dbReference type="Gene3D" id="3.40.50.720">
    <property type="entry name" value="NAD(P)-binding Rossmann-like Domain"/>
    <property type="match status" value="1"/>
</dbReference>
<sequence>MNEQQRVLVVGANGTVGRHVVTGLLTGGTEVLALTRDPARAAQLPDGARLVPGDLSAARTLAAAAGQADAVFLAWPLHTAEGAAEALAALTGNARRVVYLSSAAVRDVPGQEPESPGRPDAAIESLIAGSGLRHTFLRPHGFMANALRWAAEIRTSGVVRGYGGAAGLTLVDERDIAAVAVRALTEEGHDGARYALTGPASPTQAEQVRIIGEAVGRPARWEEIPRAAARQQMVDSGWPLGIVDGALDFVAARIDAPEPVTDTVRDVTGTPARTLRDWALDHAELFR</sequence>
<dbReference type="PANTHER" id="PTHR43162:SF1">
    <property type="entry name" value="PRESTALK A DIFFERENTIATION PROTEIN A"/>
    <property type="match status" value="1"/>
</dbReference>
<keyword evidence="3" id="KW-1185">Reference proteome</keyword>
<organism evidence="2 3">
    <name type="scientific">Kitasatospora gansuensis</name>
    <dbReference type="NCBI Taxonomy" id="258050"/>
    <lineage>
        <taxon>Bacteria</taxon>
        <taxon>Bacillati</taxon>
        <taxon>Actinomycetota</taxon>
        <taxon>Actinomycetes</taxon>
        <taxon>Kitasatosporales</taxon>
        <taxon>Streptomycetaceae</taxon>
        <taxon>Kitasatospora</taxon>
    </lineage>
</organism>
<dbReference type="RefSeq" id="WP_184917359.1">
    <property type="nucleotide sequence ID" value="NZ_JACHJR010000001.1"/>
</dbReference>
<dbReference type="InterPro" id="IPR051604">
    <property type="entry name" value="Ergot_Alk_Oxidoreductase"/>
</dbReference>
<dbReference type="PANTHER" id="PTHR43162">
    <property type="match status" value="1"/>
</dbReference>